<dbReference type="Proteomes" id="UP000274131">
    <property type="component" value="Unassembled WGS sequence"/>
</dbReference>
<evidence type="ECO:0000313" key="2">
    <source>
        <dbReference type="EMBL" id="VDD97981.1"/>
    </source>
</evidence>
<protein>
    <submittedName>
        <fullName evidence="4">Ferredoxin</fullName>
    </submittedName>
</protein>
<dbReference type="WBParaSite" id="EVEC_0001360301-mRNA-1">
    <property type="protein sequence ID" value="EVEC_0001360301-mRNA-1"/>
    <property type="gene ID" value="EVEC_0001360301"/>
</dbReference>
<accession>A0A0N4VRD6</accession>
<name>A0A0N4VRD6_ENTVE</name>
<organism evidence="4">
    <name type="scientific">Enterobius vermicularis</name>
    <name type="common">Human pinworm</name>
    <dbReference type="NCBI Taxonomy" id="51028"/>
    <lineage>
        <taxon>Eukaryota</taxon>
        <taxon>Metazoa</taxon>
        <taxon>Ecdysozoa</taxon>
        <taxon>Nematoda</taxon>
        <taxon>Chromadorea</taxon>
        <taxon>Rhabditida</taxon>
        <taxon>Spirurina</taxon>
        <taxon>Oxyuridomorpha</taxon>
        <taxon>Oxyuroidea</taxon>
        <taxon>Oxyuridae</taxon>
        <taxon>Enterobius</taxon>
    </lineage>
</organism>
<keyword evidence="3" id="KW-1185">Reference proteome</keyword>
<reference evidence="2 3" key="2">
    <citation type="submission" date="2018-10" db="EMBL/GenBank/DDBJ databases">
        <authorList>
            <consortium name="Pathogen Informatics"/>
        </authorList>
    </citation>
    <scope>NUCLEOTIDE SEQUENCE [LARGE SCALE GENOMIC DNA]</scope>
</reference>
<sequence length="38" mass="4274">MPGKANETPANSGDRPFRTFDPDDPEYIKELQRPAAIK</sequence>
<proteinExistence type="predicted"/>
<evidence type="ECO:0000313" key="4">
    <source>
        <dbReference type="WBParaSite" id="EVEC_0001360301-mRNA-1"/>
    </source>
</evidence>
<feature type="compositionally biased region" description="Basic and acidic residues" evidence="1">
    <location>
        <begin position="15"/>
        <end position="32"/>
    </location>
</feature>
<gene>
    <name evidence="2" type="ORF">EVEC_LOCUS12732</name>
</gene>
<dbReference type="EMBL" id="UXUI01016413">
    <property type="protein sequence ID" value="VDD97981.1"/>
    <property type="molecule type" value="Genomic_DNA"/>
</dbReference>
<evidence type="ECO:0000313" key="3">
    <source>
        <dbReference type="Proteomes" id="UP000274131"/>
    </source>
</evidence>
<evidence type="ECO:0000256" key="1">
    <source>
        <dbReference type="SAM" id="MobiDB-lite"/>
    </source>
</evidence>
<feature type="region of interest" description="Disordered" evidence="1">
    <location>
        <begin position="1"/>
        <end position="38"/>
    </location>
</feature>
<reference evidence="4" key="1">
    <citation type="submission" date="2017-02" db="UniProtKB">
        <authorList>
            <consortium name="WormBaseParasite"/>
        </authorList>
    </citation>
    <scope>IDENTIFICATION</scope>
</reference>
<dbReference type="AlphaFoldDB" id="A0A0N4VRD6"/>